<evidence type="ECO:0000313" key="14">
    <source>
        <dbReference type="Proteomes" id="UP000887572"/>
    </source>
</evidence>
<protein>
    <submittedName>
        <fullName evidence="15">DNA repair protein RAD51 homolog</fullName>
    </submittedName>
</protein>
<dbReference type="InterPro" id="IPR020587">
    <property type="entry name" value="RecA_monomer-monomer_interface"/>
</dbReference>
<keyword evidence="9" id="KW-0175">Coiled coil</keyword>
<accession>A0A914HKM5</accession>
<sequence>MAQKSRKEKASSALTAAGATAAIVDAISDASETTNQTPYSLIEKLEQHGIHPSDIKKLREHGFYTVESVAFAPKKELEKIKGIGEQKVDKIYTEAKKLVPMSFTLASVIHCKRSQLILIETGSRELNRLLGGGIETSSITEVFGEFRTGKSQLCHTLAVTCQLPVDMGGAEGKCLWIDTEGTFRPERLLAVAERFKLDGQAVLENVAYARCHNTDHQMRLLMEGASMMAECRYALVVVDSVMALYRTDYTGRGELSARQQHLACFLRGLMKLAEEFGVAVVVTNQVVAQVDGGAGMFQADPKKPIGGNIMAHASTTRLYFRKGKGEQRLCKIYDSPCLPESDYLESHSYKSAVLFYRNQEQSNSVSIDYLYKLRFMALSKQAKYGTYREEMVDCGWFDIMGNDAKKTWKRISDLSSEQAMLEFIRLLDVVCPAFRAQLEVKHNMETNEQPQNKEQPGNPTNEQTHLNALVDSASIRAQEVLEQFQQQRRQIQEALNKQTRHQFLAYAQQTHPGEPPKQEQLIKQLQEQHYQQYISQVYAQAQAASQAAVANSMPSLSDAAANFDPEKGLQSSAGADSSMFSPIPNGKIRDVDELADEAAGESDVSDEEDAEPPLPSVHAQMGLFCHTNPKVAPASMWTAKNVQEFKDNIKKEGTEGVLKIGHGETVTVRVPTHPEGNSLVWDFATDYYDLGFGVYFEWTVAETNQVTVHVEESEDEFEDDEGAGAEGGAGGDANGTANGDVEAEAAKNQKDLNKPRVDEIIPTFRRDCHAEVFSGSHVYPGQGVYLLKFDNSYSLWRSKTLYYRVFYSK</sequence>
<feature type="compositionally biased region" description="Acidic residues" evidence="10">
    <location>
        <begin position="593"/>
        <end position="611"/>
    </location>
</feature>
<dbReference type="PROSITE" id="PS50162">
    <property type="entry name" value="RECA_2"/>
    <property type="match status" value="1"/>
</dbReference>
<feature type="domain" description="RecA family profile 2" evidence="12">
    <location>
        <begin position="294"/>
        <end position="342"/>
    </location>
</feature>
<feature type="domain" description="RecA family profile 1" evidence="11">
    <location>
        <begin position="115"/>
        <end position="286"/>
    </location>
</feature>
<dbReference type="InterPro" id="IPR036598">
    <property type="entry name" value="GOLD_dom_sf"/>
</dbReference>
<dbReference type="PANTHER" id="PTHR22942">
    <property type="entry name" value="RECA/RAD51/RADA DNA STRAND-PAIRING FAMILY MEMBER"/>
    <property type="match status" value="1"/>
</dbReference>
<feature type="compositionally biased region" description="Polar residues" evidence="10">
    <location>
        <begin position="569"/>
        <end position="580"/>
    </location>
</feature>
<evidence type="ECO:0000256" key="7">
    <source>
        <dbReference type="ARBA" id="ARBA00062901"/>
    </source>
</evidence>
<dbReference type="InterPro" id="IPR020588">
    <property type="entry name" value="RecA_ATP-bd"/>
</dbReference>
<evidence type="ECO:0000259" key="13">
    <source>
        <dbReference type="PROSITE" id="PS50866"/>
    </source>
</evidence>
<dbReference type="WBParaSite" id="Gr19_v10_g17502.t1">
    <property type="protein sequence ID" value="Gr19_v10_g17502.t1"/>
    <property type="gene ID" value="Gr19_v10_g17502"/>
</dbReference>
<dbReference type="PANTHER" id="PTHR22942:SF39">
    <property type="entry name" value="DNA REPAIR PROTEIN RAD51 HOMOLOG 1"/>
    <property type="match status" value="1"/>
</dbReference>
<evidence type="ECO:0000256" key="5">
    <source>
        <dbReference type="ARBA" id="ARBA00023242"/>
    </source>
</evidence>
<dbReference type="Gene3D" id="1.20.80.10">
    <property type="match status" value="1"/>
</dbReference>
<dbReference type="FunFam" id="1.10.150.20:FF:000008">
    <property type="entry name" value="DNA repair protein RAD51 homolog"/>
    <property type="match status" value="1"/>
</dbReference>
<evidence type="ECO:0000256" key="2">
    <source>
        <dbReference type="ARBA" id="ARBA00007095"/>
    </source>
</evidence>
<reference evidence="15" key="1">
    <citation type="submission" date="2022-11" db="UniProtKB">
        <authorList>
            <consortium name="WormBaseParasite"/>
        </authorList>
    </citation>
    <scope>IDENTIFICATION</scope>
</reference>
<comment type="function">
    <text evidence="6">Plays an important role in homologous strand exchange, a key step in DNA repair through homologous recombination (HR). Binds to single-stranded DNA in an ATP-dependent manner to form nucleoprotein filaments which are essential for the homology search and strand exchange. Catalyzes the recognition of homology and strand exchange between homologous DNA partners to form a joint molecule between a processed DNA break and the repair template. Recruited to resolve stalled replication forks during replication stress. Also involved in interstrand cross-link repair.</text>
</comment>
<dbReference type="GO" id="GO:0042148">
    <property type="term" value="P:DNA strand invasion"/>
    <property type="evidence" value="ECO:0007669"/>
    <property type="project" value="TreeGrafter"/>
</dbReference>
<dbReference type="SMART" id="SM00382">
    <property type="entry name" value="AAA"/>
    <property type="match status" value="1"/>
</dbReference>
<feature type="region of interest" description="Disordered" evidence="10">
    <location>
        <begin position="561"/>
        <end position="616"/>
    </location>
</feature>
<dbReference type="Gene3D" id="2.60.120.680">
    <property type="entry name" value="GOLD domain"/>
    <property type="match status" value="2"/>
</dbReference>
<dbReference type="GO" id="GO:0003697">
    <property type="term" value="F:single-stranded DNA binding"/>
    <property type="evidence" value="ECO:0007669"/>
    <property type="project" value="InterPro"/>
</dbReference>
<name>A0A914HKM5_GLORO</name>
<comment type="similarity">
    <text evidence="2">Belongs to the RecA family. RAD51 subfamily.</text>
</comment>
<dbReference type="Pfam" id="PF00887">
    <property type="entry name" value="ACBP"/>
    <property type="match status" value="1"/>
</dbReference>
<evidence type="ECO:0000256" key="6">
    <source>
        <dbReference type="ARBA" id="ARBA00056736"/>
    </source>
</evidence>
<dbReference type="InterPro" id="IPR010995">
    <property type="entry name" value="DNA_repair_Rad51/TF_NusA_a-hlx"/>
</dbReference>
<feature type="domain" description="GOLD" evidence="13">
    <location>
        <begin position="642"/>
        <end position="807"/>
    </location>
</feature>
<evidence type="ECO:0000256" key="3">
    <source>
        <dbReference type="ARBA" id="ARBA00022741"/>
    </source>
</evidence>
<dbReference type="Proteomes" id="UP000887572">
    <property type="component" value="Unplaced"/>
</dbReference>
<dbReference type="SUPFAM" id="SSF47794">
    <property type="entry name" value="Rad51 N-terminal domain-like"/>
    <property type="match status" value="1"/>
</dbReference>
<dbReference type="AlphaFoldDB" id="A0A914HKM5"/>
<dbReference type="SUPFAM" id="SSF101576">
    <property type="entry name" value="Supernatant protein factor (SPF), C-terminal domain"/>
    <property type="match status" value="1"/>
</dbReference>
<dbReference type="PROSITE" id="PS50163">
    <property type="entry name" value="RECA_3"/>
    <property type="match status" value="1"/>
</dbReference>
<feature type="compositionally biased region" description="Gly residues" evidence="10">
    <location>
        <begin position="724"/>
        <end position="733"/>
    </location>
</feature>
<dbReference type="GO" id="GO:1990426">
    <property type="term" value="P:mitotic recombination-dependent replication fork processing"/>
    <property type="evidence" value="ECO:0007669"/>
    <property type="project" value="InterPro"/>
</dbReference>
<dbReference type="GO" id="GO:0000150">
    <property type="term" value="F:DNA strand exchange activity"/>
    <property type="evidence" value="ECO:0007669"/>
    <property type="project" value="InterPro"/>
</dbReference>
<evidence type="ECO:0000256" key="4">
    <source>
        <dbReference type="ARBA" id="ARBA00022840"/>
    </source>
</evidence>
<dbReference type="SUPFAM" id="SSF47027">
    <property type="entry name" value="Acyl-CoA binding protein"/>
    <property type="match status" value="1"/>
</dbReference>
<keyword evidence="14" id="KW-1185">Reference proteome</keyword>
<feature type="compositionally biased region" description="Acidic residues" evidence="10">
    <location>
        <begin position="712"/>
        <end position="723"/>
    </location>
</feature>
<dbReference type="PROSITE" id="PS50866">
    <property type="entry name" value="GOLD"/>
    <property type="match status" value="1"/>
</dbReference>
<comment type="subcellular location">
    <subcellularLocation>
        <location evidence="1">Nucleus</location>
    </subcellularLocation>
</comment>
<dbReference type="NCBIfam" id="TIGR02239">
    <property type="entry name" value="recomb_RAD51"/>
    <property type="match status" value="1"/>
</dbReference>
<keyword evidence="5" id="KW-0539">Nucleus</keyword>
<dbReference type="Gene3D" id="3.40.50.300">
    <property type="entry name" value="P-loop containing nucleotide triphosphate hydrolases"/>
    <property type="match status" value="1"/>
</dbReference>
<evidence type="ECO:0000256" key="1">
    <source>
        <dbReference type="ARBA" id="ARBA00004123"/>
    </source>
</evidence>
<dbReference type="FunFam" id="3.40.50.300:FF:000092">
    <property type="entry name" value="DNA repair protein Rad51 homolog"/>
    <property type="match status" value="1"/>
</dbReference>
<dbReference type="GO" id="GO:0005524">
    <property type="term" value="F:ATP binding"/>
    <property type="evidence" value="ECO:0007669"/>
    <property type="project" value="UniProtKB-KW"/>
</dbReference>
<comment type="subunit">
    <text evidence="7">Forms linear homooligomers, giving rise to a RAD51 nucleoprotein filament, which is essential for strand-pairing reactions during DNA recombination.</text>
</comment>
<keyword evidence="4 8" id="KW-0067">ATP-binding</keyword>
<dbReference type="SUPFAM" id="SSF52540">
    <property type="entry name" value="P-loop containing nucleoside triphosphate hydrolases"/>
    <property type="match status" value="1"/>
</dbReference>
<feature type="region of interest" description="Disordered" evidence="10">
    <location>
        <begin position="711"/>
        <end position="739"/>
    </location>
</feature>
<dbReference type="InterPro" id="IPR035984">
    <property type="entry name" value="Acyl-CoA-binding_sf"/>
</dbReference>
<feature type="region of interest" description="Disordered" evidence="10">
    <location>
        <begin position="442"/>
        <end position="463"/>
    </location>
</feature>
<dbReference type="InterPro" id="IPR027417">
    <property type="entry name" value="P-loop_NTPase"/>
</dbReference>
<dbReference type="InterPro" id="IPR014352">
    <property type="entry name" value="FERM/acyl-CoA-bd_prot_sf"/>
</dbReference>
<dbReference type="GO" id="GO:0000730">
    <property type="term" value="P:DNA recombinase assembly"/>
    <property type="evidence" value="ECO:0007669"/>
    <property type="project" value="TreeGrafter"/>
</dbReference>
<dbReference type="InterPro" id="IPR003593">
    <property type="entry name" value="AAA+_ATPase"/>
</dbReference>
<feature type="compositionally biased region" description="Polar residues" evidence="10">
    <location>
        <begin position="446"/>
        <end position="463"/>
    </location>
</feature>
<dbReference type="Pfam" id="PF13897">
    <property type="entry name" value="GOLD_2"/>
    <property type="match status" value="1"/>
</dbReference>
<dbReference type="InterPro" id="IPR000582">
    <property type="entry name" value="Acyl-CoA-binding_protein"/>
</dbReference>
<evidence type="ECO:0000256" key="8">
    <source>
        <dbReference type="RuleBase" id="RU003422"/>
    </source>
</evidence>
<feature type="coiled-coil region" evidence="9">
    <location>
        <begin position="474"/>
        <end position="501"/>
    </location>
</feature>
<dbReference type="GO" id="GO:0007131">
    <property type="term" value="P:reciprocal meiotic recombination"/>
    <property type="evidence" value="ECO:0007669"/>
    <property type="project" value="TreeGrafter"/>
</dbReference>
<dbReference type="Pfam" id="PF08423">
    <property type="entry name" value="Rad51"/>
    <property type="match status" value="1"/>
</dbReference>
<dbReference type="GO" id="GO:0000794">
    <property type="term" value="C:condensed nuclear chromosome"/>
    <property type="evidence" value="ECO:0007669"/>
    <property type="project" value="TreeGrafter"/>
</dbReference>
<proteinExistence type="inferred from homology"/>
<dbReference type="Gene3D" id="1.10.150.20">
    <property type="entry name" value="5' to 3' exonuclease, C-terminal subdomain"/>
    <property type="match status" value="1"/>
</dbReference>
<evidence type="ECO:0000256" key="10">
    <source>
        <dbReference type="SAM" id="MobiDB-lite"/>
    </source>
</evidence>
<evidence type="ECO:0000313" key="15">
    <source>
        <dbReference type="WBParaSite" id="Gr19_v10_g17502.t1"/>
    </source>
</evidence>
<dbReference type="Pfam" id="PF14520">
    <property type="entry name" value="HHH_5"/>
    <property type="match status" value="1"/>
</dbReference>
<dbReference type="InterPro" id="IPR011941">
    <property type="entry name" value="DNA_recomb/repair_Rad51"/>
</dbReference>
<dbReference type="GO" id="GO:0140664">
    <property type="term" value="F:ATP-dependent DNA damage sensor activity"/>
    <property type="evidence" value="ECO:0007669"/>
    <property type="project" value="InterPro"/>
</dbReference>
<evidence type="ECO:0000259" key="11">
    <source>
        <dbReference type="PROSITE" id="PS50162"/>
    </source>
</evidence>
<dbReference type="GO" id="GO:0070192">
    <property type="term" value="P:chromosome organization involved in meiotic cell cycle"/>
    <property type="evidence" value="ECO:0007669"/>
    <property type="project" value="TreeGrafter"/>
</dbReference>
<keyword evidence="3 8" id="KW-0547">Nucleotide-binding</keyword>
<evidence type="ECO:0000259" key="12">
    <source>
        <dbReference type="PROSITE" id="PS50163"/>
    </source>
</evidence>
<dbReference type="NCBIfam" id="NF003301">
    <property type="entry name" value="PRK04301.1"/>
    <property type="match status" value="1"/>
</dbReference>
<dbReference type="GO" id="GO:0000062">
    <property type="term" value="F:fatty-acyl-CoA binding"/>
    <property type="evidence" value="ECO:0007669"/>
    <property type="project" value="InterPro"/>
</dbReference>
<dbReference type="InterPro" id="IPR009038">
    <property type="entry name" value="GOLD_dom"/>
</dbReference>
<organism evidence="14 15">
    <name type="scientific">Globodera rostochiensis</name>
    <name type="common">Golden nematode worm</name>
    <name type="synonym">Heterodera rostochiensis</name>
    <dbReference type="NCBI Taxonomy" id="31243"/>
    <lineage>
        <taxon>Eukaryota</taxon>
        <taxon>Metazoa</taxon>
        <taxon>Ecdysozoa</taxon>
        <taxon>Nematoda</taxon>
        <taxon>Chromadorea</taxon>
        <taxon>Rhabditida</taxon>
        <taxon>Tylenchina</taxon>
        <taxon>Tylenchomorpha</taxon>
        <taxon>Tylenchoidea</taxon>
        <taxon>Heteroderidae</taxon>
        <taxon>Heteroderinae</taxon>
        <taxon>Globodera</taxon>
    </lineage>
</organism>
<dbReference type="InterPro" id="IPR013632">
    <property type="entry name" value="Rad51_C"/>
</dbReference>
<dbReference type="GO" id="GO:0003690">
    <property type="term" value="F:double-stranded DNA binding"/>
    <property type="evidence" value="ECO:0007669"/>
    <property type="project" value="InterPro"/>
</dbReference>
<evidence type="ECO:0000256" key="9">
    <source>
        <dbReference type="SAM" id="Coils"/>
    </source>
</evidence>
<dbReference type="GO" id="GO:0006312">
    <property type="term" value="P:mitotic recombination"/>
    <property type="evidence" value="ECO:0007669"/>
    <property type="project" value="TreeGrafter"/>
</dbReference>